<dbReference type="AlphaFoldDB" id="A0A411ZUL2"/>
<dbReference type="EMBL" id="QRSS01000004">
    <property type="protein sequence ID" value="RGQ06524.1"/>
    <property type="molecule type" value="Genomic_DNA"/>
</dbReference>
<gene>
    <name evidence="1" type="ORF">DWZ12_04875</name>
</gene>
<dbReference type="Proteomes" id="UP000283585">
    <property type="component" value="Unassembled WGS sequence"/>
</dbReference>
<evidence type="ECO:0000313" key="2">
    <source>
        <dbReference type="Proteomes" id="UP000283585"/>
    </source>
</evidence>
<name>A0A411ZUL2_9FIRM</name>
<sequence length="202" mass="20902">MMAPGTGRMLKEDGSTVNLADLFGGTDTGEKQDIDMMMPRNGRFVKEDGSVVNIADIIEDFFAGLSGGGSGGTVSLKKLTVTVNGQEYVYDGKTAISIPITTTGGAAAEGQPLKITIGETTYTYTGAEPVTLEIPAAVENKALSITCGGKVYTYDGTTAVSLDIPEQTANKALNISIGGDTYSYDGTEQIDITISAAEGGAY</sequence>
<dbReference type="RefSeq" id="WP_118044465.1">
    <property type="nucleotide sequence ID" value="NZ_QRSS01000004.1"/>
</dbReference>
<evidence type="ECO:0000313" key="1">
    <source>
        <dbReference type="EMBL" id="RGQ06524.1"/>
    </source>
</evidence>
<protein>
    <submittedName>
        <fullName evidence="1">Uncharacterized protein</fullName>
    </submittedName>
</protein>
<accession>A0A411ZUL2</accession>
<organism evidence="1 2">
    <name type="scientific">Blautia obeum</name>
    <dbReference type="NCBI Taxonomy" id="40520"/>
    <lineage>
        <taxon>Bacteria</taxon>
        <taxon>Bacillati</taxon>
        <taxon>Bacillota</taxon>
        <taxon>Clostridia</taxon>
        <taxon>Lachnospirales</taxon>
        <taxon>Lachnospiraceae</taxon>
        <taxon>Blautia</taxon>
    </lineage>
</organism>
<comment type="caution">
    <text evidence="1">The sequence shown here is derived from an EMBL/GenBank/DDBJ whole genome shotgun (WGS) entry which is preliminary data.</text>
</comment>
<proteinExistence type="predicted"/>
<reference evidence="1 2" key="1">
    <citation type="submission" date="2018-08" db="EMBL/GenBank/DDBJ databases">
        <title>A genome reference for cultivated species of the human gut microbiota.</title>
        <authorList>
            <person name="Zou Y."/>
            <person name="Xue W."/>
            <person name="Luo G."/>
        </authorList>
    </citation>
    <scope>NUCLEOTIDE SEQUENCE [LARGE SCALE GENOMIC DNA]</scope>
    <source>
        <strain evidence="1 2">AF29-2BH</strain>
    </source>
</reference>